<reference evidence="7 8" key="1">
    <citation type="submission" date="2018-04" db="EMBL/GenBank/DDBJ databases">
        <title>Genomic Encyclopedia of Archaeal and Bacterial Type Strains, Phase II (KMG-II): from individual species to whole genera.</title>
        <authorList>
            <person name="Goeker M."/>
        </authorList>
    </citation>
    <scope>NUCLEOTIDE SEQUENCE [LARGE SCALE GENOMIC DNA]</scope>
    <source>
        <strain evidence="7 8">DSM 23082</strain>
    </source>
</reference>
<feature type="transmembrane region" description="Helical" evidence="6">
    <location>
        <begin position="412"/>
        <end position="430"/>
    </location>
</feature>
<dbReference type="PANTHER" id="PTHR43652:SF2">
    <property type="entry name" value="BASIC AMINO ACID ANTIPORTER YFCC-RELATED"/>
    <property type="match status" value="1"/>
</dbReference>
<dbReference type="InterPro" id="IPR018385">
    <property type="entry name" value="C4_dicarb_anaerob_car-like"/>
</dbReference>
<dbReference type="EMBL" id="QBKQ01000004">
    <property type="protein sequence ID" value="PTX41608.1"/>
    <property type="molecule type" value="Genomic_DNA"/>
</dbReference>
<proteinExistence type="predicted"/>
<dbReference type="AlphaFoldDB" id="A0A2T6ACS0"/>
<feature type="transmembrane region" description="Helical" evidence="6">
    <location>
        <begin position="116"/>
        <end position="132"/>
    </location>
</feature>
<evidence type="ECO:0000313" key="8">
    <source>
        <dbReference type="Proteomes" id="UP000244174"/>
    </source>
</evidence>
<keyword evidence="2" id="KW-1003">Cell membrane</keyword>
<feature type="transmembrane region" description="Helical" evidence="6">
    <location>
        <begin position="7"/>
        <end position="28"/>
    </location>
</feature>
<dbReference type="GO" id="GO:0005886">
    <property type="term" value="C:plasma membrane"/>
    <property type="evidence" value="ECO:0007669"/>
    <property type="project" value="UniProtKB-SubCell"/>
</dbReference>
<feature type="transmembrane region" description="Helical" evidence="6">
    <location>
        <begin position="317"/>
        <end position="337"/>
    </location>
</feature>
<evidence type="ECO:0000256" key="3">
    <source>
        <dbReference type="ARBA" id="ARBA00022692"/>
    </source>
</evidence>
<comment type="subcellular location">
    <subcellularLocation>
        <location evidence="1">Cell membrane</location>
        <topology evidence="1">Multi-pass membrane protein</topology>
    </subcellularLocation>
</comment>
<gene>
    <name evidence="7" type="ORF">C8P64_3106</name>
</gene>
<evidence type="ECO:0000256" key="2">
    <source>
        <dbReference type="ARBA" id="ARBA00022475"/>
    </source>
</evidence>
<evidence type="ECO:0000256" key="1">
    <source>
        <dbReference type="ARBA" id="ARBA00004651"/>
    </source>
</evidence>
<evidence type="ECO:0000256" key="4">
    <source>
        <dbReference type="ARBA" id="ARBA00022989"/>
    </source>
</evidence>
<feature type="transmembrane region" description="Helical" evidence="6">
    <location>
        <begin position="200"/>
        <end position="219"/>
    </location>
</feature>
<evidence type="ECO:0000256" key="5">
    <source>
        <dbReference type="ARBA" id="ARBA00023136"/>
    </source>
</evidence>
<feature type="transmembrane region" description="Helical" evidence="6">
    <location>
        <begin position="255"/>
        <end position="271"/>
    </location>
</feature>
<feature type="transmembrane region" description="Helical" evidence="6">
    <location>
        <begin position="164"/>
        <end position="188"/>
    </location>
</feature>
<feature type="transmembrane region" description="Helical" evidence="6">
    <location>
        <begin position="138"/>
        <end position="157"/>
    </location>
</feature>
<feature type="transmembrane region" description="Helical" evidence="6">
    <location>
        <begin position="277"/>
        <end position="296"/>
    </location>
</feature>
<organism evidence="7 8">
    <name type="scientific">Christiangramia gaetbulicola</name>
    <dbReference type="NCBI Taxonomy" id="703340"/>
    <lineage>
        <taxon>Bacteria</taxon>
        <taxon>Pseudomonadati</taxon>
        <taxon>Bacteroidota</taxon>
        <taxon>Flavobacteriia</taxon>
        <taxon>Flavobacteriales</taxon>
        <taxon>Flavobacteriaceae</taxon>
        <taxon>Christiangramia</taxon>
    </lineage>
</organism>
<keyword evidence="3 6" id="KW-0812">Transmembrane</keyword>
<keyword evidence="5 6" id="KW-0472">Membrane</keyword>
<dbReference type="PANTHER" id="PTHR43652">
    <property type="entry name" value="BASIC AMINO ACID ANTIPORTER YFCC-RELATED"/>
    <property type="match status" value="1"/>
</dbReference>
<dbReference type="Pfam" id="PF03606">
    <property type="entry name" value="DcuC"/>
    <property type="match status" value="1"/>
</dbReference>
<keyword evidence="4 6" id="KW-1133">Transmembrane helix</keyword>
<evidence type="ECO:0000256" key="6">
    <source>
        <dbReference type="SAM" id="Phobius"/>
    </source>
</evidence>
<accession>A0A2T6ACS0</accession>
<dbReference type="OrthoDB" id="255482at2"/>
<dbReference type="RefSeq" id="WP_108172983.1">
    <property type="nucleotide sequence ID" value="NZ_QBKQ01000004.1"/>
</dbReference>
<dbReference type="Proteomes" id="UP000244174">
    <property type="component" value="Unassembled WGS sequence"/>
</dbReference>
<comment type="caution">
    <text evidence="7">The sequence shown here is derived from an EMBL/GenBank/DDBJ whole genome shotgun (WGS) entry which is preliminary data.</text>
</comment>
<evidence type="ECO:0000313" key="7">
    <source>
        <dbReference type="EMBL" id="PTX41608.1"/>
    </source>
</evidence>
<feature type="transmembrane region" description="Helical" evidence="6">
    <location>
        <begin position="442"/>
        <end position="460"/>
    </location>
</feature>
<protein>
    <submittedName>
        <fullName evidence="7">Putative ion transporter superfamily protein YfcC</fullName>
    </submittedName>
</protein>
<name>A0A2T6ACS0_9FLAO</name>
<feature type="transmembrane region" description="Helical" evidence="6">
    <location>
        <begin position="71"/>
        <end position="104"/>
    </location>
</feature>
<dbReference type="InterPro" id="IPR051679">
    <property type="entry name" value="DASS-Related_Transporters"/>
</dbReference>
<keyword evidence="8" id="KW-1185">Reference proteome</keyword>
<sequence>MSLPRKFPDTIAIILGISIVFILLTWIIPAGQFDRETIDGTDMIVAGSYERVEANPQGVGAFLTAPIKGFISAAFVIGFVFLVGGAFSVLNATGAINAGLFSIIKFAERNPKYKRLIVPFLTALFSLAGATFGMSEEILVFVLITIPLANALGYDAIIGAAIPVIGTGVGFAGAITNPFTIGIAQSIAQVPVFGGIEYRLVVWIILTLIAGIALFRYALKIEKDPGKSILSGLNIKSGEELAVGDMPELNLRRKMILLTLLFALVLLIYGVNEFGWYINEIAALFIGLGMLSAVIYRMSATKAIEAFVEGAQGMMKAALVIGLAKGLLIIAEEGLIIDTILNSVAQLAGDTPKYISAELMFLFQCCLNFFIPSGSGQAALTMPIMAPLSDVLGIGREIAVLAFQMGDGLTNMIVPTSGVTMGVLSIANIPYDKWLKWAFPKVLILILVSMLLLLPPLYLFEW</sequence>